<dbReference type="InterPro" id="IPR057672">
    <property type="entry name" value="TPR_IPO4/5"/>
</dbReference>
<evidence type="ECO:0000256" key="3">
    <source>
        <dbReference type="ARBA" id="ARBA00022448"/>
    </source>
</evidence>
<dbReference type="Pfam" id="PF13513">
    <property type="entry name" value="HEAT_EZ"/>
    <property type="match status" value="1"/>
</dbReference>
<dbReference type="InterPro" id="IPR000357">
    <property type="entry name" value="HEAT"/>
</dbReference>
<reference evidence="10" key="1">
    <citation type="submission" date="2019-03" db="EMBL/GenBank/DDBJ databases">
        <title>Genome sequencing and reference-guided assembly of Black Bengal Goat (Capra hircus).</title>
        <authorList>
            <person name="Siddiki A.Z."/>
            <person name="Baten A."/>
            <person name="Billah M."/>
            <person name="Alam M.A.U."/>
            <person name="Shawrob K.S.M."/>
            <person name="Saha S."/>
            <person name="Chowdhury M."/>
            <person name="Rahman A.H."/>
            <person name="Stear M."/>
            <person name="Miah G."/>
            <person name="Das G.B."/>
            <person name="Hossain M.M."/>
            <person name="Kumkum M."/>
            <person name="Islam M.S."/>
            <person name="Mollah A.M."/>
            <person name="Ahsan A."/>
            <person name="Tusar F."/>
            <person name="Khan M.K.I."/>
        </authorList>
    </citation>
    <scope>NUCLEOTIDE SEQUENCE [LARGE SCALE GENOMIC DNA]</scope>
</reference>
<dbReference type="Ensembl" id="ENSCHIT00010013474.1">
    <property type="protein sequence ID" value="ENSCHIP00010009589.1"/>
    <property type="gene ID" value="ENSCHIG00010006583.1"/>
</dbReference>
<organism evidence="10">
    <name type="scientific">Capra hircus</name>
    <name type="common">Goat</name>
    <dbReference type="NCBI Taxonomy" id="9925"/>
    <lineage>
        <taxon>Eukaryota</taxon>
        <taxon>Metazoa</taxon>
        <taxon>Chordata</taxon>
        <taxon>Craniata</taxon>
        <taxon>Vertebrata</taxon>
        <taxon>Euteleostomi</taxon>
        <taxon>Mammalia</taxon>
        <taxon>Eutheria</taxon>
        <taxon>Laurasiatheria</taxon>
        <taxon>Artiodactyla</taxon>
        <taxon>Ruminantia</taxon>
        <taxon>Pecora</taxon>
        <taxon>Bovidae</taxon>
        <taxon>Caprinae</taxon>
        <taxon>Capra</taxon>
    </lineage>
</organism>
<sequence length="1025" mass="115875">QAIRNTAAAEEARQMAAVLLRRLLSSAFDEVYPTLPTDVQTAIKSELLMIIQMETQSSMRKKICDIAAELARNLIGVYANTESLQFLFLSFFSEDVFYHFFRNFPGIFGNQQQHYLDVIKRMLVQCMQDQEHPSIRTLSARATAAFILANEHNVALFKHFADLLPGFLQAVNDSCYQNDDSVLKSLVEIADTVPKYLRPHLEATLQLSLKLCGDTGLNNMQRQLALEVIVTLSETAAAMLRKHTNIVAQTIPQMLAMMVDLEEDEDWANADELEDDDFDSNAVAGESALDRMACGLGGKLVLPMIKEHIMQMLQNPDWKYRHAGLMALSAIGEGCHQQMEGILNEIVNFVLLFLQDPHPRVRYAACNAVGQMATDFAPGFQKKFHEKVSNESADTGKLREEGLVKHLHSIMVLKLQELIQKGTKLVLEQVVTSIASVADTAEEKFVPYYDLFMPSLKHIVENAVQKELRLLRGKTIECISLIGLAVGKEKFMQDASDVMQLLLKTQTDFSDMEDDDPQISYMISAWARMCKILGKEFQQYLPVVMGPLMKTASIKPEVALLDTQDMENMSDDDGWEFVNLGDQQSFGIKTAGLEEKSTACQMLVCYAKELKEGFVEYTEQVVKLMVPLLKFYFHDDILMFSLTIKRVRVAAAESMPLLLECARVRGPEYLTQMWHFMCDALIKAIGTEPDSDVLSEIMHSFAKCIEVMGDGCLNNEHFEELGGILKAKLEEHFKNQELRQVKRQDEDYDEQVEESLQDEDDNDVYILTKVSDILHSIFSSYKEKVLPWFEQLLPLIVNLICPHRPWPDRQWGLCIFDDVIEHCSPASFKYAEYFLRPMLQYVCDSSPEVRQAAAYGLGVMAQYGGDNYRPFCTEALPLLVRVIQSADAKTKENINATENCISAVGKMMKFKPDCVNVEEVLPHWLSWLPLHEDKEEAVQTFSYLCDLIESNHPIVLGPNNTNLPKIFSIIADGEMHEAIKHDDPCAKRLANVVRQVQTSGGLWTECIAQLSPEQQAAIQELLNSA</sequence>
<evidence type="ECO:0000313" key="10">
    <source>
        <dbReference type="Ensembl" id="ENSCHIP00010009589.1"/>
    </source>
</evidence>
<dbReference type="InterPro" id="IPR058584">
    <property type="entry name" value="IMB1_TNPO1-like_TPR"/>
</dbReference>
<reference evidence="10" key="2">
    <citation type="submission" date="2025-08" db="UniProtKB">
        <authorList>
            <consortium name="Ensembl"/>
        </authorList>
    </citation>
    <scope>IDENTIFICATION</scope>
</reference>
<feature type="domain" description="Importin N-terminal" evidence="9">
    <location>
        <begin position="1"/>
        <end position="53"/>
    </location>
</feature>
<dbReference type="InterPro" id="IPR040928">
    <property type="entry name" value="Importin_rep_5"/>
</dbReference>
<evidence type="ECO:0000256" key="8">
    <source>
        <dbReference type="ARBA" id="ARBA00023242"/>
    </source>
</evidence>
<dbReference type="Pfam" id="PF18816">
    <property type="entry name" value="Importin_rep_5"/>
    <property type="match status" value="1"/>
</dbReference>
<dbReference type="PROSITE" id="PS50166">
    <property type="entry name" value="IMPORTIN_B_NT"/>
    <property type="match status" value="1"/>
</dbReference>
<dbReference type="InterPro" id="IPR041653">
    <property type="entry name" value="Importin_rep_4"/>
</dbReference>
<dbReference type="GO" id="GO:0006606">
    <property type="term" value="P:protein import into nucleus"/>
    <property type="evidence" value="ECO:0007669"/>
    <property type="project" value="InterPro"/>
</dbReference>
<dbReference type="Pfam" id="PF18808">
    <property type="entry name" value="Importin_rep_4"/>
    <property type="match status" value="1"/>
</dbReference>
<dbReference type="Pfam" id="PF25780">
    <property type="entry name" value="TPR_IPO5"/>
    <property type="match status" value="1"/>
</dbReference>
<dbReference type="GO" id="GO:0005634">
    <property type="term" value="C:nucleus"/>
    <property type="evidence" value="ECO:0007669"/>
    <property type="project" value="UniProtKB-SubCell"/>
</dbReference>
<dbReference type="Pfam" id="PF25574">
    <property type="entry name" value="TPR_IMB1"/>
    <property type="match status" value="1"/>
</dbReference>
<evidence type="ECO:0000256" key="2">
    <source>
        <dbReference type="ARBA" id="ARBA00004496"/>
    </source>
</evidence>
<dbReference type="InterPro" id="IPR011989">
    <property type="entry name" value="ARM-like"/>
</dbReference>
<evidence type="ECO:0000259" key="9">
    <source>
        <dbReference type="PROSITE" id="PS50166"/>
    </source>
</evidence>
<dbReference type="InterPro" id="IPR041389">
    <property type="entry name" value="Importin_rep_6"/>
</dbReference>
<keyword evidence="7" id="KW-0007">Acetylation</keyword>
<evidence type="ECO:0000256" key="1">
    <source>
        <dbReference type="ARBA" id="ARBA00004123"/>
    </source>
</evidence>
<dbReference type="GO" id="GO:0031267">
    <property type="term" value="F:small GTPase binding"/>
    <property type="evidence" value="ECO:0007669"/>
    <property type="project" value="InterPro"/>
</dbReference>
<keyword evidence="3" id="KW-0813">Transport</keyword>
<accession>A0A8C2NUJ7</accession>
<evidence type="ECO:0000256" key="5">
    <source>
        <dbReference type="ARBA" id="ARBA00022737"/>
    </source>
</evidence>
<dbReference type="SUPFAM" id="SSF48371">
    <property type="entry name" value="ARM repeat"/>
    <property type="match status" value="1"/>
</dbReference>
<evidence type="ECO:0000256" key="6">
    <source>
        <dbReference type="ARBA" id="ARBA00022927"/>
    </source>
</evidence>
<keyword evidence="8" id="KW-0539">Nucleus</keyword>
<proteinExistence type="predicted"/>
<dbReference type="PANTHER" id="PTHR10527">
    <property type="entry name" value="IMPORTIN BETA"/>
    <property type="match status" value="1"/>
</dbReference>
<keyword evidence="4" id="KW-0963">Cytoplasm</keyword>
<dbReference type="Pfam" id="PF02985">
    <property type="entry name" value="HEAT"/>
    <property type="match status" value="1"/>
</dbReference>
<dbReference type="InterPro" id="IPR016024">
    <property type="entry name" value="ARM-type_fold"/>
</dbReference>
<dbReference type="GO" id="GO:0005737">
    <property type="term" value="C:cytoplasm"/>
    <property type="evidence" value="ECO:0007669"/>
    <property type="project" value="UniProtKB-SubCell"/>
</dbReference>
<dbReference type="InterPro" id="IPR001494">
    <property type="entry name" value="Importin-beta_N"/>
</dbReference>
<dbReference type="Gene3D" id="1.25.10.10">
    <property type="entry name" value="Leucine-rich Repeat Variant"/>
    <property type="match status" value="2"/>
</dbReference>
<evidence type="ECO:0000256" key="7">
    <source>
        <dbReference type="ARBA" id="ARBA00022990"/>
    </source>
</evidence>
<dbReference type="Pfam" id="PF18829">
    <property type="entry name" value="Importin_rep_6"/>
    <property type="match status" value="1"/>
</dbReference>
<dbReference type="InterPro" id="IPR040122">
    <property type="entry name" value="Importin_beta"/>
</dbReference>
<evidence type="ECO:0000256" key="4">
    <source>
        <dbReference type="ARBA" id="ARBA00022490"/>
    </source>
</evidence>
<keyword evidence="6" id="KW-0653">Protein transport</keyword>
<dbReference type="AlphaFoldDB" id="A0A8C2NUJ7"/>
<protein>
    <recommendedName>
        <fullName evidence="9">Importin N-terminal domain-containing protein</fullName>
    </recommendedName>
</protein>
<name>A0A8C2NUJ7_CAPHI</name>
<keyword evidence="5" id="KW-0677">Repeat</keyword>
<comment type="subcellular location">
    <subcellularLocation>
        <location evidence="2">Cytoplasm</location>
    </subcellularLocation>
    <subcellularLocation>
        <location evidence="1">Nucleus</location>
    </subcellularLocation>
</comment>